<dbReference type="Proteomes" id="UP000664132">
    <property type="component" value="Unassembled WGS sequence"/>
</dbReference>
<dbReference type="PANTHER" id="PTHR47782">
    <property type="entry name" value="ZN(II)2CYS6 TRANSCRIPTION FACTOR (EUROFUNG)-RELATED"/>
    <property type="match status" value="1"/>
</dbReference>
<dbReference type="GO" id="GO:0005634">
    <property type="term" value="C:nucleus"/>
    <property type="evidence" value="ECO:0007669"/>
    <property type="project" value="UniProtKB-SubCell"/>
</dbReference>
<keyword evidence="7" id="KW-0539">Nucleus</keyword>
<evidence type="ECO:0000313" key="10">
    <source>
        <dbReference type="EMBL" id="KAG4417539.1"/>
    </source>
</evidence>
<feature type="compositionally biased region" description="Polar residues" evidence="8">
    <location>
        <begin position="574"/>
        <end position="594"/>
    </location>
</feature>
<dbReference type="InterPro" id="IPR007219">
    <property type="entry name" value="XnlR_reg_dom"/>
</dbReference>
<keyword evidence="6" id="KW-0804">Transcription</keyword>
<dbReference type="PANTHER" id="PTHR47782:SF1">
    <property type="entry name" value="PYRIMIDINE PATHWAY REGULATORY PROTEIN 1"/>
    <property type="match status" value="1"/>
</dbReference>
<keyword evidence="2" id="KW-0479">Metal-binding</keyword>
<feature type="region of interest" description="Disordered" evidence="8">
    <location>
        <begin position="574"/>
        <end position="607"/>
    </location>
</feature>
<dbReference type="Pfam" id="PF04082">
    <property type="entry name" value="Fungal_trans"/>
    <property type="match status" value="1"/>
</dbReference>
<evidence type="ECO:0000313" key="11">
    <source>
        <dbReference type="Proteomes" id="UP000664132"/>
    </source>
</evidence>
<organism evidence="10 11">
    <name type="scientific">Cadophora malorum</name>
    <dbReference type="NCBI Taxonomy" id="108018"/>
    <lineage>
        <taxon>Eukaryota</taxon>
        <taxon>Fungi</taxon>
        <taxon>Dikarya</taxon>
        <taxon>Ascomycota</taxon>
        <taxon>Pezizomycotina</taxon>
        <taxon>Leotiomycetes</taxon>
        <taxon>Helotiales</taxon>
        <taxon>Ploettnerulaceae</taxon>
        <taxon>Cadophora</taxon>
    </lineage>
</organism>
<keyword evidence="11" id="KW-1185">Reference proteome</keyword>
<dbReference type="CDD" id="cd12148">
    <property type="entry name" value="fungal_TF_MHR"/>
    <property type="match status" value="1"/>
</dbReference>
<gene>
    <name evidence="10" type="ORF">IFR04_009351</name>
</gene>
<keyword evidence="4" id="KW-0805">Transcription regulation</keyword>
<evidence type="ECO:0000256" key="2">
    <source>
        <dbReference type="ARBA" id="ARBA00022723"/>
    </source>
</evidence>
<evidence type="ECO:0000256" key="1">
    <source>
        <dbReference type="ARBA" id="ARBA00004123"/>
    </source>
</evidence>
<sequence length="685" mass="76249">MKCDGASPVCSQCRKAGAACIDGMKLNDKYSKAYVTSLQDRIRWLEATLATHCPEIDARSGPRINHDNGFQDGERSSLTVSGDAQQPAQAFVPPVADNTQPERLAHEIGLLSVTGGQDLRYVGPSSGYSFAKLLFASIGRRHTNRRQHGYAQVKPTLASKAFQVVPAPLPSTLENAVQLSQAYWDIVHCQYPILHQPTHTKIMRHVFDTDSPSHVAAFQVLMVLAISTTILARRLKLPLSAEGYCVAAMNHFDKIQIEGSLEGLQCLLLLQMYGMHNPSMGLNLFYLNYQCIASVLDLGLQRDVRAGRNISFLTQEMRTRVFWVVYALDRSLGTIMGRPIGLRDEACELRLPADIDDDGLLAQYPVPRPESNPPTSTTNAIHLIKLAQLNSEIKYIANSISHSTPAYTYPQIPDVLQWQTDILSRLQHWAAEIPQLSQTQTKLSKIKYHEVVMLLLRPSPAIPNPSHESLYLCNESAVATIRTFDQLYRGDLLVFTWQTLHSIFLATVTMLYCTWSVPSVTRNTSVEALMMDLNTASSVLSALAEHFVDARRGRDVLDELSSVTLRWLMEKQGKSASNSQLSQTVTTPKGNSDPHTYGHEKGGQHSTTEADMTQFNSEESLPSQPFDDFFTSESWESLFGVPNDPELPFQIDTIMQGVFNDFQPDFDFGESLALDNNMLTGDPIL</sequence>
<dbReference type="GO" id="GO:0008270">
    <property type="term" value="F:zinc ion binding"/>
    <property type="evidence" value="ECO:0007669"/>
    <property type="project" value="InterPro"/>
</dbReference>
<evidence type="ECO:0000256" key="4">
    <source>
        <dbReference type="ARBA" id="ARBA00023015"/>
    </source>
</evidence>
<dbReference type="GO" id="GO:0045944">
    <property type="term" value="P:positive regulation of transcription by RNA polymerase II"/>
    <property type="evidence" value="ECO:0007669"/>
    <property type="project" value="TreeGrafter"/>
</dbReference>
<proteinExistence type="predicted"/>
<keyword evidence="5" id="KW-0238">DNA-binding</keyword>
<evidence type="ECO:0000256" key="6">
    <source>
        <dbReference type="ARBA" id="ARBA00023163"/>
    </source>
</evidence>
<comment type="subcellular location">
    <subcellularLocation>
        <location evidence="1">Nucleus</location>
    </subcellularLocation>
</comment>
<dbReference type="InterPro" id="IPR036864">
    <property type="entry name" value="Zn2-C6_fun-type_DNA-bd_sf"/>
</dbReference>
<dbReference type="GO" id="GO:0000981">
    <property type="term" value="F:DNA-binding transcription factor activity, RNA polymerase II-specific"/>
    <property type="evidence" value="ECO:0007669"/>
    <property type="project" value="InterPro"/>
</dbReference>
<feature type="domain" description="Xylanolytic transcriptional activator regulatory" evidence="9">
    <location>
        <begin position="284"/>
        <end position="358"/>
    </location>
</feature>
<dbReference type="EMBL" id="JAFJYH010000152">
    <property type="protein sequence ID" value="KAG4417539.1"/>
    <property type="molecule type" value="Genomic_DNA"/>
</dbReference>
<dbReference type="OrthoDB" id="189997at2759"/>
<comment type="caution">
    <text evidence="10">The sequence shown here is derived from an EMBL/GenBank/DDBJ whole genome shotgun (WGS) entry which is preliminary data.</text>
</comment>
<dbReference type="AlphaFoldDB" id="A0A8H7WAA4"/>
<evidence type="ECO:0000256" key="7">
    <source>
        <dbReference type="ARBA" id="ARBA00023242"/>
    </source>
</evidence>
<accession>A0A8H7WAA4</accession>
<dbReference type="GO" id="GO:0006351">
    <property type="term" value="P:DNA-templated transcription"/>
    <property type="evidence" value="ECO:0007669"/>
    <property type="project" value="InterPro"/>
</dbReference>
<keyword evidence="3" id="KW-0862">Zinc</keyword>
<dbReference type="CDD" id="cd00067">
    <property type="entry name" value="GAL4"/>
    <property type="match status" value="1"/>
</dbReference>
<evidence type="ECO:0000256" key="8">
    <source>
        <dbReference type="SAM" id="MobiDB-lite"/>
    </source>
</evidence>
<dbReference type="InterPro" id="IPR001138">
    <property type="entry name" value="Zn2Cys6_DnaBD"/>
</dbReference>
<dbReference type="SMART" id="SM00906">
    <property type="entry name" value="Fungal_trans"/>
    <property type="match status" value="1"/>
</dbReference>
<reference evidence="10" key="1">
    <citation type="submission" date="2021-02" db="EMBL/GenBank/DDBJ databases">
        <title>Genome sequence Cadophora malorum strain M34.</title>
        <authorList>
            <person name="Stefanovic E."/>
            <person name="Vu D."/>
            <person name="Scully C."/>
            <person name="Dijksterhuis J."/>
            <person name="Roader J."/>
            <person name="Houbraken J."/>
        </authorList>
    </citation>
    <scope>NUCLEOTIDE SEQUENCE</scope>
    <source>
        <strain evidence="10">M34</strain>
    </source>
</reference>
<evidence type="ECO:0000259" key="9">
    <source>
        <dbReference type="SMART" id="SM00906"/>
    </source>
</evidence>
<protein>
    <recommendedName>
        <fullName evidence="9">Xylanolytic transcriptional activator regulatory domain-containing protein</fullName>
    </recommendedName>
</protein>
<name>A0A8H7WAA4_9HELO</name>
<dbReference type="GO" id="GO:0043565">
    <property type="term" value="F:sequence-specific DNA binding"/>
    <property type="evidence" value="ECO:0007669"/>
    <property type="project" value="TreeGrafter"/>
</dbReference>
<dbReference type="Gene3D" id="4.10.240.10">
    <property type="entry name" value="Zn(2)-C6 fungal-type DNA-binding domain"/>
    <property type="match status" value="1"/>
</dbReference>
<evidence type="ECO:0000256" key="3">
    <source>
        <dbReference type="ARBA" id="ARBA00022833"/>
    </source>
</evidence>
<dbReference type="InterPro" id="IPR052202">
    <property type="entry name" value="Yeast_MetPath_Reg"/>
</dbReference>
<evidence type="ECO:0000256" key="5">
    <source>
        <dbReference type="ARBA" id="ARBA00023125"/>
    </source>
</evidence>